<comment type="caution">
    <text evidence="4">The sequence shown here is derived from an EMBL/GenBank/DDBJ whole genome shotgun (WGS) entry which is preliminary data.</text>
</comment>
<reference evidence="4 5" key="1">
    <citation type="journal article" date="2018" name="Nat. Ecol. Evol.">
        <title>Genomic signatures of mitonuclear coevolution across populations of Tigriopus californicus.</title>
        <authorList>
            <person name="Barreto F.S."/>
            <person name="Watson E.T."/>
            <person name="Lima T.G."/>
            <person name="Willett C.S."/>
            <person name="Edmands S."/>
            <person name="Li W."/>
            <person name="Burton R.S."/>
        </authorList>
    </citation>
    <scope>NUCLEOTIDE SEQUENCE [LARGE SCALE GENOMIC DNA]</scope>
    <source>
        <strain evidence="4 5">San Diego</strain>
    </source>
</reference>
<gene>
    <name evidence="4" type="ORF">TCAL_06926</name>
</gene>
<dbReference type="Proteomes" id="UP000318571">
    <property type="component" value="Chromosome 1"/>
</dbReference>
<keyword evidence="1" id="KW-0479">Metal-binding</keyword>
<proteinExistence type="predicted"/>
<evidence type="ECO:0000313" key="4">
    <source>
        <dbReference type="EMBL" id="TRY69350.1"/>
    </source>
</evidence>
<feature type="domain" description="C2H2-type" evidence="3">
    <location>
        <begin position="44"/>
        <end position="67"/>
    </location>
</feature>
<dbReference type="AlphaFoldDB" id="A0A553NVA0"/>
<evidence type="ECO:0000259" key="3">
    <source>
        <dbReference type="PROSITE" id="PS50157"/>
    </source>
</evidence>
<evidence type="ECO:0000313" key="5">
    <source>
        <dbReference type="Proteomes" id="UP000318571"/>
    </source>
</evidence>
<dbReference type="EMBL" id="VCGU01000010">
    <property type="protein sequence ID" value="TRY69350.1"/>
    <property type="molecule type" value="Genomic_DNA"/>
</dbReference>
<feature type="region of interest" description="Disordered" evidence="2">
    <location>
        <begin position="260"/>
        <end position="282"/>
    </location>
</feature>
<dbReference type="PROSITE" id="PS50157">
    <property type="entry name" value="ZINC_FINGER_C2H2_2"/>
    <property type="match status" value="2"/>
</dbReference>
<dbReference type="PROSITE" id="PS00028">
    <property type="entry name" value="ZINC_FINGER_C2H2_1"/>
    <property type="match status" value="2"/>
</dbReference>
<evidence type="ECO:0000256" key="2">
    <source>
        <dbReference type="SAM" id="MobiDB-lite"/>
    </source>
</evidence>
<dbReference type="SMART" id="SM00355">
    <property type="entry name" value="ZnF_C2H2"/>
    <property type="match status" value="6"/>
</dbReference>
<keyword evidence="5" id="KW-1185">Reference proteome</keyword>
<name>A0A553NVA0_TIGCA</name>
<evidence type="ECO:0000256" key="1">
    <source>
        <dbReference type="PROSITE-ProRule" id="PRU00042"/>
    </source>
</evidence>
<keyword evidence="1" id="KW-0862">Zinc</keyword>
<protein>
    <recommendedName>
        <fullName evidence="3">C2H2-type domain-containing protein</fullName>
    </recommendedName>
</protein>
<organism evidence="4 5">
    <name type="scientific">Tigriopus californicus</name>
    <name type="common">Marine copepod</name>
    <dbReference type="NCBI Taxonomy" id="6832"/>
    <lineage>
        <taxon>Eukaryota</taxon>
        <taxon>Metazoa</taxon>
        <taxon>Ecdysozoa</taxon>
        <taxon>Arthropoda</taxon>
        <taxon>Crustacea</taxon>
        <taxon>Multicrustacea</taxon>
        <taxon>Hexanauplia</taxon>
        <taxon>Copepoda</taxon>
        <taxon>Harpacticoida</taxon>
        <taxon>Harpacticidae</taxon>
        <taxon>Tigriopus</taxon>
    </lineage>
</organism>
<feature type="domain" description="C2H2-type" evidence="3">
    <location>
        <begin position="340"/>
        <end position="364"/>
    </location>
</feature>
<keyword evidence="1" id="KW-0863">Zinc-finger</keyword>
<dbReference type="InterPro" id="IPR013087">
    <property type="entry name" value="Znf_C2H2_type"/>
</dbReference>
<sequence length="374" mass="41642">MDLGKYLPFSFGPSDLNLGPEEGLSSAILGPSPGLGASGGPPMFRCPVCSRSFSALAAYETHLQTQHVTTQCPLCLVLLDQTHFSKHLYNHHRHNLDPQFLQSQNLTQCPTCLKVLNASYFMKHFKGFHEAHICAHCSAVLAGEKAWEKHFKDQHQGLDILPGSVVGSFFCCHCDFSCSLEIEYQQHLSVCRQPADSHDFEVTGEEEVLCEMAVDPNQNVIELGQITHTQDPETREIRPIFVPVEASVWNSQAEKLCAEMNPSKKSRKTKNSREVRLPDGSKGFDLSQSKRDQCLEAQAVANVEAATKPAVKCRKVHFNSDCPTTQHLAKYHAPTHCPTILCHSCGAGFESKYALRQHFCSLHTEITLKEEVLE</sequence>
<dbReference type="GO" id="GO:0008270">
    <property type="term" value="F:zinc ion binding"/>
    <property type="evidence" value="ECO:0007669"/>
    <property type="project" value="UniProtKB-KW"/>
</dbReference>
<accession>A0A553NVA0</accession>